<proteinExistence type="inferred from homology"/>
<dbReference type="AlphaFoldDB" id="A0A9D1TJZ3"/>
<sequence length="300" mass="33137">MKNTNKRMTGIVFVLLGASFWGIGGTASDYLFANAGINVNWFVSARLVISGLLLLGIQMVLAGKRAVFTIWKDSTSRLPLIIFSLFGMLLVQYSFMASIDAGNAAIATLLQYLAPIYILLWLIFKGYQKLQLSDVTVIFITMIGTLLLLTNGSFKGFSVSSVALIWGIISGISLAFYTLYAPKLLDHYSSVTVVGWAMLISGLCMNMIHPVWKVEVQDWSLITMLVLAFTILFGTTIAFWMFIKSLEYLEAKETTLLGTVEPLTAVISSVIWLNLPFGLLQVVGMILILLMVVYLSLARK</sequence>
<name>A0A9D1TJZ3_9BACI</name>
<reference evidence="9" key="1">
    <citation type="journal article" date="2021" name="PeerJ">
        <title>Extensive microbial diversity within the chicken gut microbiome revealed by metagenomics and culture.</title>
        <authorList>
            <person name="Gilroy R."/>
            <person name="Ravi A."/>
            <person name="Getino M."/>
            <person name="Pursley I."/>
            <person name="Horton D.L."/>
            <person name="Alikhan N.F."/>
            <person name="Baker D."/>
            <person name="Gharbi K."/>
            <person name="Hall N."/>
            <person name="Watson M."/>
            <person name="Adriaenssens E.M."/>
            <person name="Foster-Nyarko E."/>
            <person name="Jarju S."/>
            <person name="Secka A."/>
            <person name="Antonio M."/>
            <person name="Oren A."/>
            <person name="Chaudhuri R.R."/>
            <person name="La Ragione R."/>
            <person name="Hildebrand F."/>
            <person name="Pallen M.J."/>
        </authorList>
    </citation>
    <scope>NUCLEOTIDE SEQUENCE</scope>
    <source>
        <strain evidence="9">CHK169-2315</strain>
    </source>
</reference>
<evidence type="ECO:0000259" key="8">
    <source>
        <dbReference type="Pfam" id="PF00892"/>
    </source>
</evidence>
<evidence type="ECO:0000256" key="3">
    <source>
        <dbReference type="ARBA" id="ARBA00022475"/>
    </source>
</evidence>
<dbReference type="InterPro" id="IPR050638">
    <property type="entry name" value="AA-Vitamin_Transporters"/>
</dbReference>
<keyword evidence="4 7" id="KW-0812">Transmembrane</keyword>
<feature type="domain" description="EamA" evidence="8">
    <location>
        <begin position="163"/>
        <end position="296"/>
    </location>
</feature>
<keyword evidence="6 7" id="KW-0472">Membrane</keyword>
<dbReference type="InterPro" id="IPR037185">
    <property type="entry name" value="EmrE-like"/>
</dbReference>
<dbReference type="Pfam" id="PF00892">
    <property type="entry name" value="EamA"/>
    <property type="match status" value="2"/>
</dbReference>
<evidence type="ECO:0000256" key="5">
    <source>
        <dbReference type="ARBA" id="ARBA00022989"/>
    </source>
</evidence>
<reference evidence="9" key="2">
    <citation type="submission" date="2021-04" db="EMBL/GenBank/DDBJ databases">
        <authorList>
            <person name="Gilroy R."/>
        </authorList>
    </citation>
    <scope>NUCLEOTIDE SEQUENCE</scope>
    <source>
        <strain evidence="9">CHK169-2315</strain>
    </source>
</reference>
<feature type="transmembrane region" description="Helical" evidence="7">
    <location>
        <begin position="39"/>
        <end position="57"/>
    </location>
</feature>
<keyword evidence="5 7" id="KW-1133">Transmembrane helix</keyword>
<keyword evidence="3" id="KW-1003">Cell membrane</keyword>
<gene>
    <name evidence="9" type="ORF">H9895_07900</name>
</gene>
<accession>A0A9D1TJZ3</accession>
<dbReference type="EMBL" id="DXHX01000122">
    <property type="protein sequence ID" value="HIV74981.1"/>
    <property type="molecule type" value="Genomic_DNA"/>
</dbReference>
<comment type="similarity">
    <text evidence="2">Belongs to the EamA transporter family.</text>
</comment>
<dbReference type="SUPFAM" id="SSF103481">
    <property type="entry name" value="Multidrug resistance efflux transporter EmrE"/>
    <property type="match status" value="2"/>
</dbReference>
<feature type="transmembrane region" description="Helical" evidence="7">
    <location>
        <begin position="191"/>
        <end position="209"/>
    </location>
</feature>
<feature type="transmembrane region" description="Helical" evidence="7">
    <location>
        <begin position="78"/>
        <end position="95"/>
    </location>
</feature>
<dbReference type="InterPro" id="IPR000620">
    <property type="entry name" value="EamA_dom"/>
</dbReference>
<dbReference type="PANTHER" id="PTHR32322:SF18">
    <property type="entry name" value="S-ADENOSYLMETHIONINE_S-ADENOSYLHOMOCYSTEINE TRANSPORTER"/>
    <property type="match status" value="1"/>
</dbReference>
<organism evidence="9 10">
    <name type="scientific">Candidatus Pseudogracilibacillus intestinigallinarum</name>
    <dbReference type="NCBI Taxonomy" id="2838742"/>
    <lineage>
        <taxon>Bacteria</taxon>
        <taxon>Bacillati</taxon>
        <taxon>Bacillota</taxon>
        <taxon>Bacilli</taxon>
        <taxon>Bacillales</taxon>
        <taxon>Bacillaceae</taxon>
        <taxon>Pseudogracilibacillus</taxon>
    </lineage>
</organism>
<dbReference type="GO" id="GO:0005886">
    <property type="term" value="C:plasma membrane"/>
    <property type="evidence" value="ECO:0007669"/>
    <property type="project" value="UniProtKB-SubCell"/>
</dbReference>
<feature type="transmembrane region" description="Helical" evidence="7">
    <location>
        <begin position="160"/>
        <end position="179"/>
    </location>
</feature>
<evidence type="ECO:0000313" key="9">
    <source>
        <dbReference type="EMBL" id="HIV74981.1"/>
    </source>
</evidence>
<evidence type="ECO:0000256" key="2">
    <source>
        <dbReference type="ARBA" id="ARBA00007362"/>
    </source>
</evidence>
<feature type="transmembrane region" description="Helical" evidence="7">
    <location>
        <begin position="221"/>
        <end position="243"/>
    </location>
</feature>
<feature type="transmembrane region" description="Helical" evidence="7">
    <location>
        <begin position="101"/>
        <end position="123"/>
    </location>
</feature>
<feature type="transmembrane region" description="Helical" evidence="7">
    <location>
        <begin position="279"/>
        <end position="297"/>
    </location>
</feature>
<evidence type="ECO:0000313" key="10">
    <source>
        <dbReference type="Proteomes" id="UP000823937"/>
    </source>
</evidence>
<feature type="transmembrane region" description="Helical" evidence="7">
    <location>
        <begin position="135"/>
        <end position="154"/>
    </location>
</feature>
<feature type="domain" description="EamA" evidence="8">
    <location>
        <begin position="9"/>
        <end position="149"/>
    </location>
</feature>
<comment type="subcellular location">
    <subcellularLocation>
        <location evidence="1">Cell membrane</location>
        <topology evidence="1">Multi-pass membrane protein</topology>
    </subcellularLocation>
</comment>
<comment type="caution">
    <text evidence="9">The sequence shown here is derived from an EMBL/GenBank/DDBJ whole genome shotgun (WGS) entry which is preliminary data.</text>
</comment>
<protein>
    <submittedName>
        <fullName evidence="9">DMT family transporter</fullName>
    </submittedName>
</protein>
<evidence type="ECO:0000256" key="1">
    <source>
        <dbReference type="ARBA" id="ARBA00004651"/>
    </source>
</evidence>
<evidence type="ECO:0000256" key="7">
    <source>
        <dbReference type="SAM" id="Phobius"/>
    </source>
</evidence>
<dbReference type="Proteomes" id="UP000823937">
    <property type="component" value="Unassembled WGS sequence"/>
</dbReference>
<evidence type="ECO:0000256" key="6">
    <source>
        <dbReference type="ARBA" id="ARBA00023136"/>
    </source>
</evidence>
<feature type="transmembrane region" description="Helical" evidence="7">
    <location>
        <begin position="12"/>
        <end position="33"/>
    </location>
</feature>
<evidence type="ECO:0000256" key="4">
    <source>
        <dbReference type="ARBA" id="ARBA00022692"/>
    </source>
</evidence>
<dbReference type="PANTHER" id="PTHR32322">
    <property type="entry name" value="INNER MEMBRANE TRANSPORTER"/>
    <property type="match status" value="1"/>
</dbReference>